<comment type="caution">
    <text evidence="4">The sequence shown here is derived from an EMBL/GenBank/DDBJ whole genome shotgun (WGS) entry which is preliminary data.</text>
</comment>
<dbReference type="RefSeq" id="WP_380229062.1">
    <property type="nucleotide sequence ID" value="NZ_JBHSOF010000056.1"/>
</dbReference>
<proteinExistence type="predicted"/>
<dbReference type="Proteomes" id="UP001595975">
    <property type="component" value="Unassembled WGS sequence"/>
</dbReference>
<reference evidence="5" key="1">
    <citation type="journal article" date="2019" name="Int. J. Syst. Evol. Microbiol.">
        <title>The Global Catalogue of Microorganisms (GCM) 10K type strain sequencing project: providing services to taxonomists for standard genome sequencing and annotation.</title>
        <authorList>
            <consortium name="The Broad Institute Genomics Platform"/>
            <consortium name="The Broad Institute Genome Sequencing Center for Infectious Disease"/>
            <person name="Wu L."/>
            <person name="Ma J."/>
        </authorList>
    </citation>
    <scope>NUCLEOTIDE SEQUENCE [LARGE SCALE GENOMIC DNA]</scope>
    <source>
        <strain evidence="5">CGMCC 4.1437</strain>
    </source>
</reference>
<feature type="domain" description="PBP" evidence="3">
    <location>
        <begin position="70"/>
        <end position="208"/>
    </location>
</feature>
<dbReference type="Gene3D" id="3.40.190.10">
    <property type="entry name" value="Periplasmic binding protein-like II"/>
    <property type="match status" value="2"/>
</dbReference>
<organism evidence="4 5">
    <name type="scientific">Kitasatospora misakiensis</name>
    <dbReference type="NCBI Taxonomy" id="67330"/>
    <lineage>
        <taxon>Bacteria</taxon>
        <taxon>Bacillati</taxon>
        <taxon>Actinomycetota</taxon>
        <taxon>Actinomycetes</taxon>
        <taxon>Kitasatosporales</taxon>
        <taxon>Streptomycetaceae</taxon>
        <taxon>Kitasatospora</taxon>
    </lineage>
</organism>
<feature type="chain" id="PRO_5045574660" evidence="2">
    <location>
        <begin position="23"/>
        <end position="353"/>
    </location>
</feature>
<keyword evidence="5" id="KW-1185">Reference proteome</keyword>
<dbReference type="InterPro" id="IPR050811">
    <property type="entry name" value="Phosphate_ABC_transporter"/>
</dbReference>
<name>A0ABW0XA42_9ACTN</name>
<dbReference type="PANTHER" id="PTHR30570:SF1">
    <property type="entry name" value="PHOSPHATE-BINDING PROTEIN PSTS"/>
    <property type="match status" value="1"/>
</dbReference>
<gene>
    <name evidence="4" type="ORF">ACFP3U_31045</name>
</gene>
<evidence type="ECO:0000313" key="4">
    <source>
        <dbReference type="EMBL" id="MFC5667392.1"/>
    </source>
</evidence>
<feature type="signal peptide" evidence="2">
    <location>
        <begin position="1"/>
        <end position="22"/>
    </location>
</feature>
<evidence type="ECO:0000259" key="3">
    <source>
        <dbReference type="Pfam" id="PF12849"/>
    </source>
</evidence>
<dbReference type="EMBL" id="JBHSOF010000056">
    <property type="protein sequence ID" value="MFC5667392.1"/>
    <property type="molecule type" value="Genomic_DNA"/>
</dbReference>
<dbReference type="SUPFAM" id="SSF53850">
    <property type="entry name" value="Periplasmic binding protein-like II"/>
    <property type="match status" value="1"/>
</dbReference>
<evidence type="ECO:0000256" key="1">
    <source>
        <dbReference type="ARBA" id="ARBA00022729"/>
    </source>
</evidence>
<evidence type="ECO:0000256" key="2">
    <source>
        <dbReference type="SAM" id="SignalP"/>
    </source>
</evidence>
<protein>
    <submittedName>
        <fullName evidence="4">PstS family phosphate ABC transporter substrate-binding protein</fullName>
    </submittedName>
</protein>
<keyword evidence="1 2" id="KW-0732">Signal</keyword>
<dbReference type="PANTHER" id="PTHR30570">
    <property type="entry name" value="PERIPLASMIC PHOSPHATE BINDING COMPONENT OF PHOSPHATE ABC TRANSPORTER"/>
    <property type="match status" value="1"/>
</dbReference>
<sequence>MRKTAAKLLAAAAIATSVATVAAGTAAADPSTLPTLPAAKDIVGVGSDTTQSVLNGLSVGYNAALTAAGNTTSPRLYSWDATGSSPITTKTGATSIARPNGSGAGIAALDANTSATVDFARSSRAPQTGDLTTDLFVALAKDAVSWAAKSGGNAPANLTTAQLKGIYECTITNWQQIDPSLTNATIKPFLPQTSSGTRTFFLKTIGSGTPVVPGACVVSGTQENQGSDPVLNDSNAVVPYSVAHYVGQVYYGQGAGSDVQGPLTVRNVNGVAPVDTVNKTIASAFAGTTYGRVVYNVVRSADWNATDAHAAALKAIFGVGGWICTNGGAGSNIIKSYGFLALPNGACGSTTHI</sequence>
<dbReference type="InterPro" id="IPR024370">
    <property type="entry name" value="PBP_domain"/>
</dbReference>
<dbReference type="Pfam" id="PF12849">
    <property type="entry name" value="PBP_like_2"/>
    <property type="match status" value="1"/>
</dbReference>
<evidence type="ECO:0000313" key="5">
    <source>
        <dbReference type="Proteomes" id="UP001595975"/>
    </source>
</evidence>
<accession>A0ABW0XA42</accession>